<feature type="signal peptide" evidence="1">
    <location>
        <begin position="1"/>
        <end position="24"/>
    </location>
</feature>
<reference evidence="2" key="1">
    <citation type="journal article" date="2014" name="BMC Genomics">
        <title>The Babesia bovis gene and promoter model: an update from full-length EST analysis.</title>
        <authorList>
            <person name="Yamagishi J."/>
            <person name="Wakaguri H."/>
            <person name="Yokoyama N."/>
            <person name="Yamashita R."/>
            <person name="Suzuki Y."/>
            <person name="Xuan X."/>
            <person name="Igarashi I."/>
        </authorList>
    </citation>
    <scope>NUCLEOTIDE SEQUENCE</scope>
    <source>
        <strain evidence="2">Texas</strain>
    </source>
</reference>
<evidence type="ECO:0000313" key="2">
    <source>
        <dbReference type="EMBL" id="BAN64740.1"/>
    </source>
</evidence>
<sequence>MFGSMHFKLALFIVALCRFRIILSEDVVSLSYEDIFPTAEKRFRAVMRMIDGNGFNEKLVALARDKVTTQCNAKMGNSSELNALTTGAGEQDQAAAASNHHAANDPMAIPDIVKNCTKYNDLFVDNLTNIGKRLRSIFQSMFGDDYKVKILGKDLEFNEGQLESMFLDLRFVFTPFSDDLKHIYALINPEKKNNHEKTGIKDEEKEMVKEWVSNNAPNMSSVFNMNEEQLWTVMYQLFNTDVSMLESVKLRIEVFNNNTDDLKQAKELCKKQNSAMFGSIALLISAVLMFTIS</sequence>
<keyword evidence="1" id="KW-0732">Signal</keyword>
<name>S6C8C1_BABBO</name>
<accession>S6C8C1</accession>
<gene>
    <name evidence="2" type="primary">BBOV_II000410</name>
</gene>
<organism evidence="2">
    <name type="scientific">Babesia bovis</name>
    <dbReference type="NCBI Taxonomy" id="5865"/>
    <lineage>
        <taxon>Eukaryota</taxon>
        <taxon>Sar</taxon>
        <taxon>Alveolata</taxon>
        <taxon>Apicomplexa</taxon>
        <taxon>Aconoidasida</taxon>
        <taxon>Piroplasmida</taxon>
        <taxon>Babesiidae</taxon>
        <taxon>Babesia</taxon>
    </lineage>
</organism>
<dbReference type="VEuPathDB" id="PiroplasmaDB:BBOV_II000410"/>
<feature type="chain" id="PRO_5004536816" evidence="1">
    <location>
        <begin position="25"/>
        <end position="293"/>
    </location>
</feature>
<dbReference type="EMBL" id="AK440946">
    <property type="protein sequence ID" value="BAN64740.1"/>
    <property type="molecule type" value="mRNA"/>
</dbReference>
<protein>
    <submittedName>
        <fullName evidence="2">Uncharacterized protein</fullName>
    </submittedName>
</protein>
<dbReference type="AlphaFoldDB" id="S6C8C1"/>
<proteinExistence type="evidence at transcript level"/>
<evidence type="ECO:0000256" key="1">
    <source>
        <dbReference type="SAM" id="SignalP"/>
    </source>
</evidence>